<proteinExistence type="predicted"/>
<reference evidence="2" key="1">
    <citation type="journal article" date="2023" name="G3 (Bethesda)">
        <title>A reference genome for the long-term kleptoplast-retaining sea slug Elysia crispata morphotype clarki.</title>
        <authorList>
            <person name="Eastman K.E."/>
            <person name="Pendleton A.L."/>
            <person name="Shaikh M.A."/>
            <person name="Suttiyut T."/>
            <person name="Ogas R."/>
            <person name="Tomko P."/>
            <person name="Gavelis G."/>
            <person name="Widhalm J.R."/>
            <person name="Wisecaver J.H."/>
        </authorList>
    </citation>
    <scope>NUCLEOTIDE SEQUENCE</scope>
    <source>
        <strain evidence="2">ECLA1</strain>
    </source>
</reference>
<keyword evidence="1" id="KW-0732">Signal</keyword>
<sequence length="98" mass="11006">MRLFRCWSVFACVCVMMCGVCGVCGDVWRIRRRGKEDGVMSSVKRFLQSIIGSRCVSTFVSITSQSRQILLTFLGDSRQPAADLASLTPLLSWKLLRL</sequence>
<evidence type="ECO:0000256" key="1">
    <source>
        <dbReference type="SAM" id="SignalP"/>
    </source>
</evidence>
<gene>
    <name evidence="2" type="ORF">RRG08_042280</name>
</gene>
<protein>
    <recommendedName>
        <fullName evidence="4">Secreted protein</fullName>
    </recommendedName>
</protein>
<evidence type="ECO:0008006" key="4">
    <source>
        <dbReference type="Google" id="ProtNLM"/>
    </source>
</evidence>
<feature type="signal peptide" evidence="1">
    <location>
        <begin position="1"/>
        <end position="22"/>
    </location>
</feature>
<evidence type="ECO:0000313" key="3">
    <source>
        <dbReference type="Proteomes" id="UP001283361"/>
    </source>
</evidence>
<dbReference type="Proteomes" id="UP001283361">
    <property type="component" value="Unassembled WGS sequence"/>
</dbReference>
<comment type="caution">
    <text evidence="2">The sequence shown here is derived from an EMBL/GenBank/DDBJ whole genome shotgun (WGS) entry which is preliminary data.</text>
</comment>
<organism evidence="2 3">
    <name type="scientific">Elysia crispata</name>
    <name type="common">lettuce slug</name>
    <dbReference type="NCBI Taxonomy" id="231223"/>
    <lineage>
        <taxon>Eukaryota</taxon>
        <taxon>Metazoa</taxon>
        <taxon>Spiralia</taxon>
        <taxon>Lophotrochozoa</taxon>
        <taxon>Mollusca</taxon>
        <taxon>Gastropoda</taxon>
        <taxon>Heterobranchia</taxon>
        <taxon>Euthyneura</taxon>
        <taxon>Panpulmonata</taxon>
        <taxon>Sacoglossa</taxon>
        <taxon>Placobranchoidea</taxon>
        <taxon>Plakobranchidae</taxon>
        <taxon>Elysia</taxon>
    </lineage>
</organism>
<dbReference type="EMBL" id="JAWDGP010001807">
    <property type="protein sequence ID" value="KAK3787992.1"/>
    <property type="molecule type" value="Genomic_DNA"/>
</dbReference>
<name>A0AAE1AJM5_9GAST</name>
<evidence type="ECO:0000313" key="2">
    <source>
        <dbReference type="EMBL" id="KAK3787992.1"/>
    </source>
</evidence>
<accession>A0AAE1AJM5</accession>
<feature type="chain" id="PRO_5042216475" description="Secreted protein" evidence="1">
    <location>
        <begin position="23"/>
        <end position="98"/>
    </location>
</feature>
<keyword evidence="3" id="KW-1185">Reference proteome</keyword>
<dbReference type="AlphaFoldDB" id="A0AAE1AJM5"/>